<evidence type="ECO:0000256" key="1">
    <source>
        <dbReference type="ARBA" id="ARBA00022714"/>
    </source>
</evidence>
<sequence length="113" mass="12746">MAEWVEAVELDVLRKKKKVLANVGGEDVVVYLFEGEPRAMADICVHKQKRLFKGLIFQGKLICPGHQWAFDVNTGWEEQMGRCQPVYDTRVTNGMVEIFAEPRVIVSPVAVAN</sequence>
<proteinExistence type="inferred from homology"/>
<comment type="caution">
    <text evidence="8">The sequence shown here is derived from an EMBL/GenBank/DDBJ whole genome shotgun (WGS) entry which is preliminary data.</text>
</comment>
<comment type="similarity">
    <text evidence="6">Belongs to the bacterial ring-hydroxylating dioxygenase ferredoxin component family.</text>
</comment>
<keyword evidence="4" id="KW-0411">Iron-sulfur</keyword>
<evidence type="ECO:0000313" key="9">
    <source>
        <dbReference type="Proteomes" id="UP001597124"/>
    </source>
</evidence>
<dbReference type="Pfam" id="PF00355">
    <property type="entry name" value="Rieske"/>
    <property type="match status" value="1"/>
</dbReference>
<gene>
    <name evidence="8" type="ORF">ACFQ00_11255</name>
</gene>
<evidence type="ECO:0000313" key="8">
    <source>
        <dbReference type="EMBL" id="MFD0848903.1"/>
    </source>
</evidence>
<dbReference type="InterPro" id="IPR036922">
    <property type="entry name" value="Rieske_2Fe-2S_sf"/>
</dbReference>
<dbReference type="InterPro" id="IPR017941">
    <property type="entry name" value="Rieske_2Fe-2S"/>
</dbReference>
<evidence type="ECO:0000256" key="5">
    <source>
        <dbReference type="ARBA" id="ARBA00034078"/>
    </source>
</evidence>
<dbReference type="PANTHER" id="PTHR21496">
    <property type="entry name" value="FERREDOXIN-RELATED"/>
    <property type="match status" value="1"/>
</dbReference>
<name>A0ABW3C3V2_SPHXN</name>
<dbReference type="RefSeq" id="WP_381490484.1">
    <property type="nucleotide sequence ID" value="NZ_JBHTIK010000005.1"/>
</dbReference>
<evidence type="ECO:0000256" key="3">
    <source>
        <dbReference type="ARBA" id="ARBA00023004"/>
    </source>
</evidence>
<dbReference type="SUPFAM" id="SSF50022">
    <property type="entry name" value="ISP domain"/>
    <property type="match status" value="1"/>
</dbReference>
<reference evidence="9" key="1">
    <citation type="journal article" date="2019" name="Int. J. Syst. Evol. Microbiol.">
        <title>The Global Catalogue of Microorganisms (GCM) 10K type strain sequencing project: providing services to taxonomists for standard genome sequencing and annotation.</title>
        <authorList>
            <consortium name="The Broad Institute Genomics Platform"/>
            <consortium name="The Broad Institute Genome Sequencing Center for Infectious Disease"/>
            <person name="Wu L."/>
            <person name="Ma J."/>
        </authorList>
    </citation>
    <scope>NUCLEOTIDE SEQUENCE [LARGE SCALE GENOMIC DNA]</scope>
    <source>
        <strain evidence="9">CCUG 52537</strain>
    </source>
</reference>
<accession>A0ABW3C3V2</accession>
<evidence type="ECO:0000256" key="6">
    <source>
        <dbReference type="ARBA" id="ARBA00038001"/>
    </source>
</evidence>
<feature type="domain" description="Rieske" evidence="7">
    <location>
        <begin position="4"/>
        <end position="98"/>
    </location>
</feature>
<dbReference type="EMBL" id="JBHTIK010000005">
    <property type="protein sequence ID" value="MFD0848903.1"/>
    <property type="molecule type" value="Genomic_DNA"/>
</dbReference>
<dbReference type="Gene3D" id="2.102.10.10">
    <property type="entry name" value="Rieske [2Fe-2S] iron-sulphur domain"/>
    <property type="match status" value="1"/>
</dbReference>
<comment type="cofactor">
    <cofactor evidence="5">
        <name>[2Fe-2S] cluster</name>
        <dbReference type="ChEBI" id="CHEBI:190135"/>
    </cofactor>
</comment>
<keyword evidence="2" id="KW-0479">Metal-binding</keyword>
<evidence type="ECO:0000259" key="7">
    <source>
        <dbReference type="PROSITE" id="PS51296"/>
    </source>
</evidence>
<protein>
    <submittedName>
        <fullName evidence="8">Rieske (2Fe-2S) protein</fullName>
    </submittedName>
</protein>
<keyword evidence="1" id="KW-0001">2Fe-2S</keyword>
<dbReference type="Proteomes" id="UP001597124">
    <property type="component" value="Unassembled WGS sequence"/>
</dbReference>
<dbReference type="PROSITE" id="PS51296">
    <property type="entry name" value="RIESKE"/>
    <property type="match status" value="1"/>
</dbReference>
<dbReference type="PANTHER" id="PTHR21496:SF0">
    <property type="entry name" value="RIESKE DOMAIN-CONTAINING PROTEIN"/>
    <property type="match status" value="1"/>
</dbReference>
<evidence type="ECO:0000256" key="4">
    <source>
        <dbReference type="ARBA" id="ARBA00023014"/>
    </source>
</evidence>
<keyword evidence="9" id="KW-1185">Reference proteome</keyword>
<evidence type="ECO:0000256" key="2">
    <source>
        <dbReference type="ARBA" id="ARBA00022723"/>
    </source>
</evidence>
<organism evidence="8 9">
    <name type="scientific">Sphingosinicella xenopeptidilytica</name>
    <dbReference type="NCBI Taxonomy" id="364098"/>
    <lineage>
        <taxon>Bacteria</taxon>
        <taxon>Pseudomonadati</taxon>
        <taxon>Pseudomonadota</taxon>
        <taxon>Alphaproteobacteria</taxon>
        <taxon>Sphingomonadales</taxon>
        <taxon>Sphingosinicellaceae</taxon>
        <taxon>Sphingosinicella</taxon>
    </lineage>
</organism>
<keyword evidence="3" id="KW-0408">Iron</keyword>